<evidence type="ECO:0000256" key="1">
    <source>
        <dbReference type="SAM" id="MobiDB-lite"/>
    </source>
</evidence>
<evidence type="ECO:0000313" key="3">
    <source>
        <dbReference type="Proteomes" id="UP000627934"/>
    </source>
</evidence>
<dbReference type="EMBL" id="MDYX01000041">
    <property type="protein sequence ID" value="KAF9630727.1"/>
    <property type="molecule type" value="Genomic_DNA"/>
</dbReference>
<gene>
    <name evidence="2" type="ORF">BFW01_g1289</name>
</gene>
<feature type="compositionally biased region" description="Basic and acidic residues" evidence="1">
    <location>
        <begin position="27"/>
        <end position="38"/>
    </location>
</feature>
<feature type="compositionally biased region" description="Polar residues" evidence="1">
    <location>
        <begin position="39"/>
        <end position="49"/>
    </location>
</feature>
<organism evidence="2 3">
    <name type="scientific">Lasiodiplodia theobromae</name>
    <dbReference type="NCBI Taxonomy" id="45133"/>
    <lineage>
        <taxon>Eukaryota</taxon>
        <taxon>Fungi</taxon>
        <taxon>Dikarya</taxon>
        <taxon>Ascomycota</taxon>
        <taxon>Pezizomycotina</taxon>
        <taxon>Dothideomycetes</taxon>
        <taxon>Dothideomycetes incertae sedis</taxon>
        <taxon>Botryosphaeriales</taxon>
        <taxon>Botryosphaeriaceae</taxon>
        <taxon>Lasiodiplodia</taxon>
    </lineage>
</organism>
<reference evidence="2" key="2">
    <citation type="journal article" date="2018" name="DNA Res.">
        <title>Comparative genome and transcriptome analyses reveal adaptations to opportunistic infections in woody plant degrading pathogens of Botryosphaeriaceae.</title>
        <authorList>
            <person name="Yan J.Y."/>
            <person name="Zhao W.S."/>
            <person name="Chen Z."/>
            <person name="Xing Q.K."/>
            <person name="Zhang W."/>
            <person name="Chethana K.W.T."/>
            <person name="Xue M.F."/>
            <person name="Xu J.P."/>
            <person name="Phillips A.J.L."/>
            <person name="Wang Y."/>
            <person name="Liu J.H."/>
            <person name="Liu M."/>
            <person name="Zhou Y."/>
            <person name="Jayawardena R.S."/>
            <person name="Manawasinghe I.S."/>
            <person name="Huang J.B."/>
            <person name="Qiao G.H."/>
            <person name="Fu C.Y."/>
            <person name="Guo F.F."/>
            <person name="Dissanayake A.J."/>
            <person name="Peng Y.L."/>
            <person name="Hyde K.D."/>
            <person name="Li X.H."/>
        </authorList>
    </citation>
    <scope>NUCLEOTIDE SEQUENCE</scope>
    <source>
        <strain evidence="2">CSS-01s</strain>
    </source>
</reference>
<comment type="caution">
    <text evidence="2">The sequence shown here is derived from an EMBL/GenBank/DDBJ whole genome shotgun (WGS) entry which is preliminary data.</text>
</comment>
<name>A0A8H7MCB6_9PEZI</name>
<feature type="region of interest" description="Disordered" evidence="1">
    <location>
        <begin position="1"/>
        <end position="49"/>
    </location>
</feature>
<proteinExistence type="predicted"/>
<dbReference type="AlphaFoldDB" id="A0A8H7MCB6"/>
<evidence type="ECO:0000313" key="2">
    <source>
        <dbReference type="EMBL" id="KAF9630727.1"/>
    </source>
</evidence>
<protein>
    <submittedName>
        <fullName evidence="2">Uncharacterized protein</fullName>
    </submittedName>
</protein>
<accession>A0A8H7MCB6</accession>
<dbReference type="PANTHER" id="PTHR38790">
    <property type="entry name" value="2EXR DOMAIN-CONTAINING PROTEIN-RELATED"/>
    <property type="match status" value="1"/>
</dbReference>
<dbReference type="Proteomes" id="UP000627934">
    <property type="component" value="Unassembled WGS sequence"/>
</dbReference>
<reference evidence="2" key="1">
    <citation type="submission" date="2016-08" db="EMBL/GenBank/DDBJ databases">
        <authorList>
            <person name="Yan J."/>
        </authorList>
    </citation>
    <scope>NUCLEOTIDE SEQUENCE</scope>
    <source>
        <strain evidence="2">CSS-01s</strain>
    </source>
</reference>
<sequence length="302" mass="34175">MGGAHAKRLSISSAGGSDEDVQTAHAADNDKEHDDRSTTEAGSTPTSSNQRNIFRWADLPAELREKIYELSLARPAIALRAEVRNGKNVISLQRLEDEQRHGLTPSLLLINRATYAEGGPVLYGNHFYLHDSMALYVFLAILSPKTKAWIREVTLSQWNRDVGAQVHLCDTPAEERTLVPAFTSLIGMASLERLHLEFTLSSIDNFRIVNRRIYSMQEHLALCIYEWAHFWLDELSREKGSREEAVKIIDIKVASASCLTDYGLHWNFPSYEEHADLSSERTSFLRYNLVEYIEGRIPGVTD</sequence>